<dbReference type="eggNOG" id="COG2205">
    <property type="taxonomic scope" value="Bacteria"/>
</dbReference>
<dbReference type="Gene3D" id="2.60.40.10">
    <property type="entry name" value="Immunoglobulins"/>
    <property type="match status" value="1"/>
</dbReference>
<organism evidence="5 6">
    <name type="scientific">Spirochaeta africana (strain ATCC 700263 / DSM 8902 / Z-7692)</name>
    <dbReference type="NCBI Taxonomy" id="889378"/>
    <lineage>
        <taxon>Bacteria</taxon>
        <taxon>Pseudomonadati</taxon>
        <taxon>Spirochaetota</taxon>
        <taxon>Spirochaetia</taxon>
        <taxon>Spirochaetales</taxon>
        <taxon>Spirochaetaceae</taxon>
        <taxon>Spirochaeta</taxon>
    </lineage>
</organism>
<dbReference type="Pfam" id="PF07494">
    <property type="entry name" value="Reg_prop"/>
    <property type="match status" value="7"/>
</dbReference>
<feature type="domain" description="Histidine kinase" evidence="4">
    <location>
        <begin position="851"/>
        <end position="1070"/>
    </location>
</feature>
<dbReference type="SUPFAM" id="SSF55874">
    <property type="entry name" value="ATPase domain of HSP90 chaperone/DNA topoisomerase II/histidine kinase"/>
    <property type="match status" value="1"/>
</dbReference>
<dbReference type="PANTHER" id="PTHR43547:SF2">
    <property type="entry name" value="HYBRID SIGNAL TRANSDUCTION HISTIDINE KINASE C"/>
    <property type="match status" value="1"/>
</dbReference>
<dbReference type="InterPro" id="IPR003594">
    <property type="entry name" value="HATPase_dom"/>
</dbReference>
<dbReference type="InterPro" id="IPR005467">
    <property type="entry name" value="His_kinase_dom"/>
</dbReference>
<evidence type="ECO:0000256" key="3">
    <source>
        <dbReference type="ARBA" id="ARBA00022553"/>
    </source>
</evidence>
<evidence type="ECO:0000256" key="2">
    <source>
        <dbReference type="ARBA" id="ARBA00012438"/>
    </source>
</evidence>
<dbReference type="Proteomes" id="UP000007383">
    <property type="component" value="Chromosome"/>
</dbReference>
<dbReference type="GO" id="GO:0000155">
    <property type="term" value="F:phosphorelay sensor kinase activity"/>
    <property type="evidence" value="ECO:0007669"/>
    <property type="project" value="InterPro"/>
</dbReference>
<dbReference type="SMART" id="SM00387">
    <property type="entry name" value="HATPase_c"/>
    <property type="match status" value="1"/>
</dbReference>
<dbReference type="EMBL" id="CP003282">
    <property type="protein sequence ID" value="AFG37768.1"/>
    <property type="molecule type" value="Genomic_DNA"/>
</dbReference>
<dbReference type="InterPro" id="IPR004358">
    <property type="entry name" value="Sig_transdc_His_kin-like_C"/>
</dbReference>
<dbReference type="InterPro" id="IPR036890">
    <property type="entry name" value="HATPase_C_sf"/>
</dbReference>
<dbReference type="RefSeq" id="WP_014455751.1">
    <property type="nucleotide sequence ID" value="NC_017098.1"/>
</dbReference>
<dbReference type="Gene3D" id="1.10.287.130">
    <property type="match status" value="1"/>
</dbReference>
<keyword evidence="5" id="KW-0808">Transferase</keyword>
<dbReference type="PRINTS" id="PR00344">
    <property type="entry name" value="BCTRLSENSOR"/>
</dbReference>
<dbReference type="AlphaFoldDB" id="H9UJS5"/>
<dbReference type="Pfam" id="PF07495">
    <property type="entry name" value="Y_Y_Y"/>
    <property type="match status" value="1"/>
</dbReference>
<dbReference type="InterPro" id="IPR015943">
    <property type="entry name" value="WD40/YVTN_repeat-like_dom_sf"/>
</dbReference>
<evidence type="ECO:0000259" key="4">
    <source>
        <dbReference type="PROSITE" id="PS50109"/>
    </source>
</evidence>
<dbReference type="InterPro" id="IPR011110">
    <property type="entry name" value="Reg_prop"/>
</dbReference>
<dbReference type="CDD" id="cd00082">
    <property type="entry name" value="HisKA"/>
    <property type="match status" value="1"/>
</dbReference>
<name>H9UJS5_SPIAZ</name>
<dbReference type="Pfam" id="PF02518">
    <property type="entry name" value="HATPase_c"/>
    <property type="match status" value="1"/>
</dbReference>
<dbReference type="eggNOG" id="COG3292">
    <property type="taxonomic scope" value="Bacteria"/>
</dbReference>
<proteinExistence type="predicted"/>
<dbReference type="InterPro" id="IPR036097">
    <property type="entry name" value="HisK_dim/P_sf"/>
</dbReference>
<dbReference type="KEGG" id="sfc:Spiaf_1711"/>
<dbReference type="PROSITE" id="PS50109">
    <property type="entry name" value="HIS_KIN"/>
    <property type="match status" value="1"/>
</dbReference>
<dbReference type="SUPFAM" id="SSF47384">
    <property type="entry name" value="Homodimeric domain of signal transducing histidine kinase"/>
    <property type="match status" value="1"/>
</dbReference>
<dbReference type="InterPro" id="IPR011123">
    <property type="entry name" value="Y_Y_Y"/>
</dbReference>
<protein>
    <recommendedName>
        <fullName evidence="2">histidine kinase</fullName>
        <ecNumber evidence="2">2.7.13.3</ecNumber>
    </recommendedName>
</protein>
<reference evidence="6" key="1">
    <citation type="journal article" date="2013" name="Stand. Genomic Sci.">
        <title>Complete genome sequence of the halophilic bacterium Spirochaeta africana type strain (Z-7692(T)) from the alkaline Lake Magadi in the East African Rift.</title>
        <authorList>
            <person name="Liolos K."/>
            <person name="Abt B."/>
            <person name="Scheuner C."/>
            <person name="Teshima H."/>
            <person name="Held B."/>
            <person name="Lapidus A."/>
            <person name="Nolan M."/>
            <person name="Lucas S."/>
            <person name="Deshpande S."/>
            <person name="Cheng J.F."/>
            <person name="Tapia R."/>
            <person name="Goodwin L.A."/>
            <person name="Pitluck S."/>
            <person name="Pagani I."/>
            <person name="Ivanova N."/>
            <person name="Mavromatis K."/>
            <person name="Mikhailova N."/>
            <person name="Huntemann M."/>
            <person name="Pati A."/>
            <person name="Chen A."/>
            <person name="Palaniappan K."/>
            <person name="Land M."/>
            <person name="Rohde M."/>
            <person name="Tindall B.J."/>
            <person name="Detter J.C."/>
            <person name="Goker M."/>
            <person name="Bristow J."/>
            <person name="Eisen J.A."/>
            <person name="Markowitz V."/>
            <person name="Hugenholtz P."/>
            <person name="Woyke T."/>
            <person name="Klenk H.P."/>
            <person name="Kyrpides N.C."/>
        </authorList>
    </citation>
    <scope>NUCLEOTIDE SEQUENCE</scope>
    <source>
        <strain evidence="6">ATCC 700263 / DSM 8902 / Z-7692</strain>
    </source>
</reference>
<keyword evidence="3" id="KW-0597">Phosphoprotein</keyword>
<evidence type="ECO:0000256" key="1">
    <source>
        <dbReference type="ARBA" id="ARBA00000085"/>
    </source>
</evidence>
<dbReference type="PATRIC" id="fig|889378.3.peg.1697"/>
<dbReference type="InterPro" id="IPR003661">
    <property type="entry name" value="HisK_dim/P_dom"/>
</dbReference>
<dbReference type="SUPFAM" id="SSF63829">
    <property type="entry name" value="Calcium-dependent phosphotriesterase"/>
    <property type="match status" value="3"/>
</dbReference>
<keyword evidence="6" id="KW-1185">Reference proteome</keyword>
<dbReference type="PANTHER" id="PTHR43547">
    <property type="entry name" value="TWO-COMPONENT HISTIDINE KINASE"/>
    <property type="match status" value="1"/>
</dbReference>
<dbReference type="STRING" id="889378.Spiaf_1711"/>
<sequence length="1073" mass="118786">MGSGLWRPVLAAVLLSIGGGNVTGDVGAAFDHLDYRDGLVNSSISAIVQDTDGFFWFGSQAGLHRYDGYSMEVISSLPFDPDSLSHHLVQSLYYADDALWVGTYNGLNRLDLSDYRLQLFPSREDDPYSLSNEIVTAVQRDAHGRYWVGTLDGLNRLDDPESGRFTRIFADPDDAQSLPHSTIRGILLDSRDRLWVGSYGGLSLLVSAPGSIPRFRSFDAADGFSASYVMGIEEDDDGILWIGTWDKGVVRFDPEQEVFSYPDMPTYPVYSLHAAGEMLYAGTWGNGMLEYHIPTGQYRQYLHDPLVRRSIGHNVIYSLFLDDSGILWIGTNGNGISRLNTHQSEFTLAHSQGDPDTALTPSGVRALVQLPEGDLLVGFQNHGIDRFREGEGVIRRYRSGTDNAQELPDGTVNDFLLRPDGTVLTATNGGLLRYYPDQDRFEPVGYNPDPSGDVNENIIYSLAEDRQGSLWIGTYTRGIVRRHPDGRLQRYETIPGQPDSLSNNLVYQIFVDSRGTVWAGTNGGLNRYLPSSDSWQRYQHDPLDEGSISNDSVSSFLEDSAGQLWVGTRAGGINRYDPLSDSFVHWSTADGLNSNAVMAIAESLRGELLIGTSNGMSVFDPNEQEFFALAEADGMHAREFSGAVLSRDDGSVVFGAFGQLVVVQDTVTPASPNPPGTLITDVQVQNRSIIEGNPNRLEMLEVSYRQNWLAFWFSSTDYTQPQNNRFRYRMQGWDEDWIEIEHRRSVEYTNLPPGRYQFQVQAGNSYGAWDTAVRRVDVVITPPFWQTTLFRAVLVLLILGLSLAINRYNTARLRALNQRLDEQVKERTRELSRINEELLEANAVKDRFFSVVAHDLRGPIFGIASYTAGLLDSDATLDFDEAIGSLATVRDTAVGLQQVLEHLLEWGDLQRSSEPVELQTVRVTDMLGTAVDSFRGLIETKQLSVDIESSDDLYASAAPHLLSGIVQNLLHNAIKFTPVRGRIIMGAVRERVPGMVSIDIIDNGIGMTARQVEAIHQHKAGSTVGTEGEKGSGLGLLLCMEQVKLLGGGLHIHSRVDQGTRVTITVPLDTHVP</sequence>
<dbReference type="OrthoDB" id="9813394at2"/>
<dbReference type="InterPro" id="IPR013783">
    <property type="entry name" value="Ig-like_fold"/>
</dbReference>
<dbReference type="HOGENOM" id="CLU_000445_28_2_12"/>
<evidence type="ECO:0000313" key="5">
    <source>
        <dbReference type="EMBL" id="AFG37768.1"/>
    </source>
</evidence>
<keyword evidence="5" id="KW-0418">Kinase</keyword>
<accession>H9UJS5</accession>
<evidence type="ECO:0000313" key="6">
    <source>
        <dbReference type="Proteomes" id="UP000007383"/>
    </source>
</evidence>
<dbReference type="Gene3D" id="2.130.10.10">
    <property type="entry name" value="YVTN repeat-like/Quinoprotein amine dehydrogenase"/>
    <property type="match status" value="4"/>
</dbReference>
<comment type="catalytic activity">
    <reaction evidence="1">
        <text>ATP + protein L-histidine = ADP + protein N-phospho-L-histidine.</text>
        <dbReference type="EC" id="2.7.13.3"/>
    </reaction>
</comment>
<gene>
    <name evidence="5" type="ordered locus">Spiaf_1711</name>
</gene>
<dbReference type="Gene3D" id="3.30.565.10">
    <property type="entry name" value="Histidine kinase-like ATPase, C-terminal domain"/>
    <property type="match status" value="1"/>
</dbReference>
<dbReference type="EC" id="2.7.13.3" evidence="2"/>